<keyword evidence="3" id="KW-1133">Transmembrane helix</keyword>
<dbReference type="Proteomes" id="UP000254912">
    <property type="component" value="Unassembled WGS sequence"/>
</dbReference>
<dbReference type="RefSeq" id="WP_070230158.1">
    <property type="nucleotide sequence ID" value="NZ_BJYO01000002.1"/>
</dbReference>
<name>A0A288QMZ8_9LACO</name>
<proteinExistence type="predicted"/>
<keyword evidence="2" id="KW-0812">Transmembrane</keyword>
<dbReference type="GO" id="GO:0005886">
    <property type="term" value="C:plasma membrane"/>
    <property type="evidence" value="ECO:0007669"/>
    <property type="project" value="UniProtKB-ARBA"/>
</dbReference>
<dbReference type="OrthoDB" id="92887at2"/>
<gene>
    <name evidence="5" type="ORF">DFP99_0533</name>
</gene>
<sequence>MTNRQPLPLLIFVSITGLGIMFVKSVWLNSVLVLIGMALLLLLRVKPKPVFWALLISLPAAFGTWWSYMAFSTYDNWHIALIYTSRLYAFLMLGLTVTLAYTPREILFSLRDYLKLSDTFTYGILAAFNLLPRVRHQIKIIQYGAAMRGIKYHLWSPQLYFKAILTAINWAQDLSEGMTSHGFSEGFPRTNIKTPLSIPLVFLTTISGLTLLLISLLGHWW</sequence>
<dbReference type="AlphaFoldDB" id="A0A288QMZ8"/>
<dbReference type="CDD" id="cd16914">
    <property type="entry name" value="EcfT"/>
    <property type="match status" value="1"/>
</dbReference>
<evidence type="ECO:0000313" key="5">
    <source>
        <dbReference type="EMBL" id="RDL12104.1"/>
    </source>
</evidence>
<dbReference type="GeneID" id="94546101"/>
<keyword evidence="4" id="KW-0472">Membrane</keyword>
<evidence type="ECO:0000256" key="4">
    <source>
        <dbReference type="ARBA" id="ARBA00023136"/>
    </source>
</evidence>
<accession>A0A288QMZ8</accession>
<evidence type="ECO:0000256" key="3">
    <source>
        <dbReference type="ARBA" id="ARBA00022989"/>
    </source>
</evidence>
<comment type="caution">
    <text evidence="5">The sequence shown here is derived from an EMBL/GenBank/DDBJ whole genome shotgun (WGS) entry which is preliminary data.</text>
</comment>
<dbReference type="KEGG" id="wso:WSWS_00904"/>
<dbReference type="EMBL" id="QRAS01000001">
    <property type="protein sequence ID" value="RDL12104.1"/>
    <property type="molecule type" value="Genomic_DNA"/>
</dbReference>
<comment type="subcellular location">
    <subcellularLocation>
        <location evidence="1">Membrane</location>
        <topology evidence="1">Multi-pass membrane protein</topology>
    </subcellularLocation>
</comment>
<organism evidence="5 6">
    <name type="scientific">Weissella soli</name>
    <dbReference type="NCBI Taxonomy" id="155866"/>
    <lineage>
        <taxon>Bacteria</taxon>
        <taxon>Bacillati</taxon>
        <taxon>Bacillota</taxon>
        <taxon>Bacilli</taxon>
        <taxon>Lactobacillales</taxon>
        <taxon>Lactobacillaceae</taxon>
        <taxon>Weissella</taxon>
    </lineage>
</organism>
<evidence type="ECO:0000256" key="1">
    <source>
        <dbReference type="ARBA" id="ARBA00004141"/>
    </source>
</evidence>
<keyword evidence="6" id="KW-1185">Reference proteome</keyword>
<protein>
    <submittedName>
        <fullName evidence="5">Energy-coupling factor transport system permease protein</fullName>
    </submittedName>
</protein>
<evidence type="ECO:0000256" key="2">
    <source>
        <dbReference type="ARBA" id="ARBA00022692"/>
    </source>
</evidence>
<dbReference type="InterPro" id="IPR003339">
    <property type="entry name" value="ABC/ECF_trnsptr_transmembrane"/>
</dbReference>
<reference evidence="5 6" key="1">
    <citation type="submission" date="2018-07" db="EMBL/GenBank/DDBJ databases">
        <title>Genomic Encyclopedia of Type Strains, Phase III (KMG-III): the genomes of soil and plant-associated and newly described type strains.</title>
        <authorList>
            <person name="Whitman W."/>
        </authorList>
    </citation>
    <scope>NUCLEOTIDE SEQUENCE [LARGE SCALE GENOMIC DNA]</scope>
    <source>
        <strain evidence="5 6">CECT 7031</strain>
    </source>
</reference>
<evidence type="ECO:0000313" key="6">
    <source>
        <dbReference type="Proteomes" id="UP000254912"/>
    </source>
</evidence>